<dbReference type="EMBL" id="CM046396">
    <property type="protein sequence ID" value="KAI8538004.1"/>
    <property type="molecule type" value="Genomic_DNA"/>
</dbReference>
<comment type="caution">
    <text evidence="1">The sequence shown here is derived from an EMBL/GenBank/DDBJ whole genome shotgun (WGS) entry which is preliminary data.</text>
</comment>
<evidence type="ECO:0000313" key="2">
    <source>
        <dbReference type="Proteomes" id="UP001062846"/>
    </source>
</evidence>
<evidence type="ECO:0000313" key="1">
    <source>
        <dbReference type="EMBL" id="KAI8538004.1"/>
    </source>
</evidence>
<proteinExistence type="predicted"/>
<protein>
    <submittedName>
        <fullName evidence="1">Uncharacterized protein</fullName>
    </submittedName>
</protein>
<name>A0ACC0MAT1_RHOML</name>
<keyword evidence="2" id="KW-1185">Reference proteome</keyword>
<gene>
    <name evidence="1" type="ORF">RHMOL_Rhmol09G0066800</name>
</gene>
<reference evidence="1" key="1">
    <citation type="submission" date="2022-02" db="EMBL/GenBank/DDBJ databases">
        <title>Plant Genome Project.</title>
        <authorList>
            <person name="Zhang R.-G."/>
        </authorList>
    </citation>
    <scope>NUCLEOTIDE SEQUENCE</scope>
    <source>
        <strain evidence="1">AT1</strain>
    </source>
</reference>
<organism evidence="1 2">
    <name type="scientific">Rhododendron molle</name>
    <name type="common">Chinese azalea</name>
    <name type="synonym">Azalea mollis</name>
    <dbReference type="NCBI Taxonomy" id="49168"/>
    <lineage>
        <taxon>Eukaryota</taxon>
        <taxon>Viridiplantae</taxon>
        <taxon>Streptophyta</taxon>
        <taxon>Embryophyta</taxon>
        <taxon>Tracheophyta</taxon>
        <taxon>Spermatophyta</taxon>
        <taxon>Magnoliopsida</taxon>
        <taxon>eudicotyledons</taxon>
        <taxon>Gunneridae</taxon>
        <taxon>Pentapetalae</taxon>
        <taxon>asterids</taxon>
        <taxon>Ericales</taxon>
        <taxon>Ericaceae</taxon>
        <taxon>Ericoideae</taxon>
        <taxon>Rhodoreae</taxon>
        <taxon>Rhododendron</taxon>
    </lineage>
</organism>
<sequence length="183" mass="20456">MVVLWWRRRRGSGGGGGGGVVVVQWWRPWRCGGGGGGGGVVVVVAWCGGGLEWWWWWWWRWSGGCTIVALWWRQWRGSGGGGGLEWRWWYDAKTARRKSALTCAKAAIIVPPSFQAALINSTRQSTNLRMCNDVSRLEIEEYESDSPDDMDFSPFAPVPEEDSASHMSSNDTSENQEDALSSI</sequence>
<accession>A0ACC0MAT1</accession>
<dbReference type="Proteomes" id="UP001062846">
    <property type="component" value="Chromosome 9"/>
</dbReference>